<proteinExistence type="inferred from homology"/>
<sequence>MKILVVNVNTSQSMSDVIDVAAKAAASAGTDIVTLTPFFGPEAVDCNFESYVSAVAVMDRVLAYDEPFDAVVMAGFGEHGRDGLQELIDEPVIEICEASAHMAMMIGRSYSVVTTLQRSVPPIEDRLRLSGLADRCASVRANGMSTLEVDQDPAGAMRSIVEEARKAVEQDHAEVICLGCAGMAGLEDAITSELGVPVIDGVAAAVRFAEAVVGLGLKTSKISTYARPDAKRIIGWPLSEALGLGARSDIRSGLRAGGRR</sequence>
<protein>
    <submittedName>
        <fullName evidence="2">Aspartate/glutamate racemase family protein</fullName>
    </submittedName>
</protein>
<dbReference type="Gene3D" id="3.40.50.12500">
    <property type="match status" value="1"/>
</dbReference>
<dbReference type="EMBL" id="JAVIJF010000024">
    <property type="protein sequence ID" value="MDX8528242.1"/>
    <property type="molecule type" value="Genomic_DNA"/>
</dbReference>
<accession>A0ABU4ZS59</accession>
<evidence type="ECO:0000313" key="3">
    <source>
        <dbReference type="Proteomes" id="UP001276840"/>
    </source>
</evidence>
<comment type="similarity">
    <text evidence="1">Belongs to the HyuE racemase family.</text>
</comment>
<comment type="caution">
    <text evidence="2">The sequence shown here is derived from an EMBL/GenBank/DDBJ whole genome shotgun (WGS) entry which is preliminary data.</text>
</comment>
<organism evidence="2 3">
    <name type="scientific">Mesorhizobium montanum</name>
    <dbReference type="NCBI Taxonomy" id="3072323"/>
    <lineage>
        <taxon>Bacteria</taxon>
        <taxon>Pseudomonadati</taxon>
        <taxon>Pseudomonadota</taxon>
        <taxon>Alphaproteobacteria</taxon>
        <taxon>Hyphomicrobiales</taxon>
        <taxon>Phyllobacteriaceae</taxon>
        <taxon>Mesorhizobium</taxon>
    </lineage>
</organism>
<dbReference type="InterPro" id="IPR053714">
    <property type="entry name" value="Iso_Racemase_Enz_sf"/>
</dbReference>
<evidence type="ECO:0000313" key="2">
    <source>
        <dbReference type="EMBL" id="MDX8528242.1"/>
    </source>
</evidence>
<dbReference type="InterPro" id="IPR015942">
    <property type="entry name" value="Asp/Glu/hydantoin_racemase"/>
</dbReference>
<dbReference type="Pfam" id="PF01177">
    <property type="entry name" value="Asp_Glu_race"/>
    <property type="match status" value="1"/>
</dbReference>
<dbReference type="Proteomes" id="UP001276840">
    <property type="component" value="Unassembled WGS sequence"/>
</dbReference>
<keyword evidence="3" id="KW-1185">Reference proteome</keyword>
<evidence type="ECO:0000256" key="1">
    <source>
        <dbReference type="ARBA" id="ARBA00038414"/>
    </source>
</evidence>
<dbReference type="PANTHER" id="PTHR28047">
    <property type="entry name" value="PROTEIN DCG1"/>
    <property type="match status" value="1"/>
</dbReference>
<reference evidence="2 3" key="1">
    <citation type="submission" date="2023-08" db="EMBL/GenBank/DDBJ databases">
        <title>Implementing the SeqCode for naming new Mesorhizobium species isolated from Vachellia karroo root nodules.</title>
        <authorList>
            <person name="Van Lill M."/>
        </authorList>
    </citation>
    <scope>NUCLEOTIDE SEQUENCE [LARGE SCALE GENOMIC DNA]</scope>
    <source>
        <strain evidence="2 3">MSK 1335</strain>
    </source>
</reference>
<dbReference type="RefSeq" id="WP_320236176.1">
    <property type="nucleotide sequence ID" value="NZ_JAVIJF010000024.1"/>
</dbReference>
<dbReference type="InterPro" id="IPR052186">
    <property type="entry name" value="Hydantoin_racemase-like"/>
</dbReference>
<name>A0ABU4ZS59_9HYPH</name>
<dbReference type="PANTHER" id="PTHR28047:SF5">
    <property type="entry name" value="PROTEIN DCG1"/>
    <property type="match status" value="1"/>
</dbReference>
<gene>
    <name evidence="2" type="ORF">RFM68_27580</name>
</gene>